<protein>
    <submittedName>
        <fullName evidence="2">Uncharacterized protein</fullName>
    </submittedName>
</protein>
<proteinExistence type="predicted"/>
<sequence>MPLFTFSQSTDLPAMNWMCTQASLGDGVIAVISYYFVFYTNKKHWLSTASLVDVFLFILPGIALTIVLEHINTGFYSRWEYDPLMPIVPIIGIGLFPLFQWIVIPPIVYLASKKRAEQ</sequence>
<name>A0A1N6M9K9_9VIBR</name>
<dbReference type="OrthoDB" id="512864at2"/>
<gene>
    <name evidence="2" type="ORF">VSP9026_03934</name>
</gene>
<accession>A0A1N6M9K9</accession>
<keyword evidence="1" id="KW-1133">Transmembrane helix</keyword>
<dbReference type="EMBL" id="FSSB01000028">
    <property type="protein sequence ID" value="SIO96152.1"/>
    <property type="molecule type" value="Genomic_DNA"/>
</dbReference>
<dbReference type="Proteomes" id="UP000184774">
    <property type="component" value="Unassembled WGS sequence"/>
</dbReference>
<dbReference type="AlphaFoldDB" id="A0A1N6M9K9"/>
<evidence type="ECO:0000313" key="2">
    <source>
        <dbReference type="EMBL" id="SIO96152.1"/>
    </source>
</evidence>
<organism evidence="2 3">
    <name type="scientific">Vibrio spartinae</name>
    <dbReference type="NCBI Taxonomy" id="1918945"/>
    <lineage>
        <taxon>Bacteria</taxon>
        <taxon>Pseudomonadati</taxon>
        <taxon>Pseudomonadota</taxon>
        <taxon>Gammaproteobacteria</taxon>
        <taxon>Vibrionales</taxon>
        <taxon>Vibrionaceae</taxon>
        <taxon>Vibrio</taxon>
    </lineage>
</organism>
<keyword evidence="1" id="KW-0812">Transmembrane</keyword>
<feature type="transmembrane region" description="Helical" evidence="1">
    <location>
        <begin position="87"/>
        <end position="111"/>
    </location>
</feature>
<dbReference type="RefSeq" id="WP_139302151.1">
    <property type="nucleotide sequence ID" value="NZ_AP024907.1"/>
</dbReference>
<reference evidence="2 3" key="1">
    <citation type="submission" date="2016-12" db="EMBL/GenBank/DDBJ databases">
        <authorList>
            <person name="Song W.-J."/>
            <person name="Kurnit D.M."/>
        </authorList>
    </citation>
    <scope>NUCLEOTIDE SEQUENCE [LARGE SCALE GENOMIC DNA]</scope>
    <source>
        <strain evidence="2 3">CECT 9026</strain>
    </source>
</reference>
<evidence type="ECO:0000256" key="1">
    <source>
        <dbReference type="SAM" id="Phobius"/>
    </source>
</evidence>
<feature type="transmembrane region" description="Helical" evidence="1">
    <location>
        <begin position="45"/>
        <end position="67"/>
    </location>
</feature>
<keyword evidence="1" id="KW-0472">Membrane</keyword>
<feature type="transmembrane region" description="Helical" evidence="1">
    <location>
        <begin position="20"/>
        <end position="38"/>
    </location>
</feature>
<evidence type="ECO:0000313" key="3">
    <source>
        <dbReference type="Proteomes" id="UP000184774"/>
    </source>
</evidence>